<evidence type="ECO:0000256" key="10">
    <source>
        <dbReference type="ARBA" id="ARBA00038868"/>
    </source>
</evidence>
<protein>
    <recommendedName>
        <fullName evidence="10">trypsin</fullName>
        <ecNumber evidence="10">3.4.21.4</ecNumber>
    </recommendedName>
</protein>
<feature type="domain" description="Peptidase S1" evidence="11">
    <location>
        <begin position="52"/>
        <end position="280"/>
    </location>
</feature>
<dbReference type="HOGENOM" id="CLU_006842_7_4_1"/>
<keyword evidence="8" id="KW-1015">Disulfide bond</keyword>
<evidence type="ECO:0000256" key="1">
    <source>
        <dbReference type="ARBA" id="ARBA00004239"/>
    </source>
</evidence>
<dbReference type="GO" id="GO:0005576">
    <property type="term" value="C:extracellular region"/>
    <property type="evidence" value="ECO:0007669"/>
    <property type="project" value="UniProtKB-SubCell"/>
</dbReference>
<evidence type="ECO:0000256" key="6">
    <source>
        <dbReference type="ARBA" id="ARBA00022825"/>
    </source>
</evidence>
<keyword evidence="7" id="KW-0865">Zymogen</keyword>
<dbReference type="OrthoDB" id="10249045at2759"/>
<comment type="similarity">
    <text evidence="2">Belongs to the peptidase S1 family.</text>
</comment>
<dbReference type="PANTHER" id="PTHR24276:SF91">
    <property type="entry name" value="AT26814P-RELATED"/>
    <property type="match status" value="1"/>
</dbReference>
<keyword evidence="4" id="KW-0732">Signal</keyword>
<dbReference type="CDD" id="cd00190">
    <property type="entry name" value="Tryp_SPc"/>
    <property type="match status" value="1"/>
</dbReference>
<name>B4Q1T9_DROYA</name>
<keyword evidence="6" id="KW-0720">Serine protease</keyword>
<dbReference type="SUPFAM" id="SSF50494">
    <property type="entry name" value="Trypsin-like serine proteases"/>
    <property type="match status" value="1"/>
</dbReference>
<evidence type="ECO:0000256" key="7">
    <source>
        <dbReference type="ARBA" id="ARBA00023145"/>
    </source>
</evidence>
<comment type="catalytic activity">
    <reaction evidence="9">
        <text>Preferential cleavage: Arg-|-Xaa, Lys-|-Xaa.</text>
        <dbReference type="EC" id="3.4.21.4"/>
    </reaction>
</comment>
<evidence type="ECO:0000313" key="12">
    <source>
        <dbReference type="EMBL" id="EDX02514.2"/>
    </source>
</evidence>
<evidence type="ECO:0000259" key="11">
    <source>
        <dbReference type="PROSITE" id="PS50240"/>
    </source>
</evidence>
<sequence length="280" mass="29830">MPPAWVVCPIRTHAIAASPSKVKQKRSAMQLPITIGLILVATVALAQPQGRIAGGEDAVPGQLPYQASLSVGGSYNCGAVIIGQRHALTALTCVCSDGKDNPWPAVLFVVTVGSVDLYNGGRQLRVEEITINPNYSSLKTGIALLRLQEEITFSETVSAIPLARDVPPLGAQVEVSGWGRTTESEVNMHRTLQIGAAEVMAPRECALAKRDELQLVDDQVLCLGHERRRGICSGDIGGPAVYQGELVGLGAQILGECGGMLPERFVSIAANYDWIQQQLQ</sequence>
<dbReference type="PANTHER" id="PTHR24276">
    <property type="entry name" value="POLYSERASE-RELATED"/>
    <property type="match status" value="1"/>
</dbReference>
<dbReference type="SMR" id="B4Q1T9"/>
<evidence type="ECO:0000256" key="4">
    <source>
        <dbReference type="ARBA" id="ARBA00022729"/>
    </source>
</evidence>
<dbReference type="InterPro" id="IPR009003">
    <property type="entry name" value="Peptidase_S1_PA"/>
</dbReference>
<organism evidence="12 13">
    <name type="scientific">Drosophila yakuba</name>
    <name type="common">Fruit fly</name>
    <dbReference type="NCBI Taxonomy" id="7245"/>
    <lineage>
        <taxon>Eukaryota</taxon>
        <taxon>Metazoa</taxon>
        <taxon>Ecdysozoa</taxon>
        <taxon>Arthropoda</taxon>
        <taxon>Hexapoda</taxon>
        <taxon>Insecta</taxon>
        <taxon>Pterygota</taxon>
        <taxon>Neoptera</taxon>
        <taxon>Endopterygota</taxon>
        <taxon>Diptera</taxon>
        <taxon>Brachycera</taxon>
        <taxon>Muscomorpha</taxon>
        <taxon>Ephydroidea</taxon>
        <taxon>Drosophilidae</taxon>
        <taxon>Drosophila</taxon>
        <taxon>Sophophora</taxon>
    </lineage>
</organism>
<evidence type="ECO:0000256" key="8">
    <source>
        <dbReference type="ARBA" id="ARBA00023157"/>
    </source>
</evidence>
<dbReference type="InterPro" id="IPR050430">
    <property type="entry name" value="Peptidase_S1"/>
</dbReference>
<dbReference type="EMBL" id="CM000162">
    <property type="protein sequence ID" value="EDX02514.2"/>
    <property type="molecule type" value="Genomic_DNA"/>
</dbReference>
<evidence type="ECO:0000313" key="13">
    <source>
        <dbReference type="Proteomes" id="UP000002282"/>
    </source>
</evidence>
<evidence type="ECO:0000256" key="2">
    <source>
        <dbReference type="ARBA" id="ARBA00007664"/>
    </source>
</evidence>
<reference evidence="12 13" key="1">
    <citation type="journal article" date="2007" name="Nature">
        <title>Evolution of genes and genomes on the Drosophila phylogeny.</title>
        <authorList>
            <consortium name="Drosophila 12 Genomes Consortium"/>
            <person name="Clark A.G."/>
            <person name="Eisen M.B."/>
            <person name="Smith D.R."/>
            <person name="Bergman C.M."/>
            <person name="Oliver B."/>
            <person name="Markow T.A."/>
            <person name="Kaufman T.C."/>
            <person name="Kellis M."/>
            <person name="Gelbart W."/>
            <person name="Iyer V.N."/>
            <person name="Pollard D.A."/>
            <person name="Sackton T.B."/>
            <person name="Larracuente A.M."/>
            <person name="Singh N.D."/>
            <person name="Abad J.P."/>
            <person name="Abt D.N."/>
            <person name="Adryan B."/>
            <person name="Aguade M."/>
            <person name="Akashi H."/>
            <person name="Anderson W.W."/>
            <person name="Aquadro C.F."/>
            <person name="Ardell D.H."/>
            <person name="Arguello R."/>
            <person name="Artieri C.G."/>
            <person name="Barbash D.A."/>
            <person name="Barker D."/>
            <person name="Barsanti P."/>
            <person name="Batterham P."/>
            <person name="Batzoglou S."/>
            <person name="Begun D."/>
            <person name="Bhutkar A."/>
            <person name="Blanco E."/>
            <person name="Bosak S.A."/>
            <person name="Bradley R.K."/>
            <person name="Brand A.D."/>
            <person name="Brent M.R."/>
            <person name="Brooks A.N."/>
            <person name="Brown R.H."/>
            <person name="Butlin R.K."/>
            <person name="Caggese C."/>
            <person name="Calvi B.R."/>
            <person name="Bernardo de Carvalho A."/>
            <person name="Caspi A."/>
            <person name="Castrezana S."/>
            <person name="Celniker S.E."/>
            <person name="Chang J.L."/>
            <person name="Chapple C."/>
            <person name="Chatterji S."/>
            <person name="Chinwalla A."/>
            <person name="Civetta A."/>
            <person name="Clifton S.W."/>
            <person name="Comeron J.M."/>
            <person name="Costello J.C."/>
            <person name="Coyne J.A."/>
            <person name="Daub J."/>
            <person name="David R.G."/>
            <person name="Delcher A.L."/>
            <person name="Delehaunty K."/>
            <person name="Do C.B."/>
            <person name="Ebling H."/>
            <person name="Edwards K."/>
            <person name="Eickbush T."/>
            <person name="Evans J.D."/>
            <person name="Filipski A."/>
            <person name="Findeiss S."/>
            <person name="Freyhult E."/>
            <person name="Fulton L."/>
            <person name="Fulton R."/>
            <person name="Garcia A.C."/>
            <person name="Gardiner A."/>
            <person name="Garfield D.A."/>
            <person name="Garvin B.E."/>
            <person name="Gibson G."/>
            <person name="Gilbert D."/>
            <person name="Gnerre S."/>
            <person name="Godfrey J."/>
            <person name="Good R."/>
            <person name="Gotea V."/>
            <person name="Gravely B."/>
            <person name="Greenberg A.J."/>
            <person name="Griffiths-Jones S."/>
            <person name="Gross S."/>
            <person name="Guigo R."/>
            <person name="Gustafson E.A."/>
            <person name="Haerty W."/>
            <person name="Hahn M.W."/>
            <person name="Halligan D.L."/>
            <person name="Halpern A.L."/>
            <person name="Halter G.M."/>
            <person name="Han M.V."/>
            <person name="Heger A."/>
            <person name="Hillier L."/>
            <person name="Hinrichs A.S."/>
            <person name="Holmes I."/>
            <person name="Hoskins R.A."/>
            <person name="Hubisz M.J."/>
            <person name="Hultmark D."/>
            <person name="Huntley M.A."/>
            <person name="Jaffe D.B."/>
            <person name="Jagadeeshan S."/>
            <person name="Jeck W.R."/>
            <person name="Johnson J."/>
            <person name="Jones C.D."/>
            <person name="Jordan W.C."/>
            <person name="Karpen G.H."/>
            <person name="Kataoka E."/>
            <person name="Keightley P.D."/>
            <person name="Kheradpour P."/>
            <person name="Kirkness E.F."/>
            <person name="Koerich L.B."/>
            <person name="Kristiansen K."/>
            <person name="Kudrna D."/>
            <person name="Kulathinal R.J."/>
            <person name="Kumar S."/>
            <person name="Kwok R."/>
            <person name="Lander E."/>
            <person name="Langley C.H."/>
            <person name="Lapoint R."/>
            <person name="Lazzaro B.P."/>
            <person name="Lee S.J."/>
            <person name="Levesque L."/>
            <person name="Li R."/>
            <person name="Lin C.F."/>
            <person name="Lin M.F."/>
            <person name="Lindblad-Toh K."/>
            <person name="Llopart A."/>
            <person name="Long M."/>
            <person name="Low L."/>
            <person name="Lozovsky E."/>
            <person name="Lu J."/>
            <person name="Luo M."/>
            <person name="Machado C.A."/>
            <person name="Makalowski W."/>
            <person name="Marzo M."/>
            <person name="Matsuda M."/>
            <person name="Matzkin L."/>
            <person name="McAllister B."/>
            <person name="McBride C.S."/>
            <person name="McKernan B."/>
            <person name="McKernan K."/>
            <person name="Mendez-Lago M."/>
            <person name="Minx P."/>
            <person name="Mollenhauer M.U."/>
            <person name="Montooth K."/>
            <person name="Mount S.M."/>
            <person name="Mu X."/>
            <person name="Myers E."/>
            <person name="Negre B."/>
            <person name="Newfeld S."/>
            <person name="Nielsen R."/>
            <person name="Noor M.A."/>
            <person name="O'Grady P."/>
            <person name="Pachter L."/>
            <person name="Papaceit M."/>
            <person name="Parisi M.J."/>
            <person name="Parisi M."/>
            <person name="Parts L."/>
            <person name="Pedersen J.S."/>
            <person name="Pesole G."/>
            <person name="Phillippy A.M."/>
            <person name="Ponting C.P."/>
            <person name="Pop M."/>
            <person name="Porcelli D."/>
            <person name="Powell J.R."/>
            <person name="Prohaska S."/>
            <person name="Pruitt K."/>
            <person name="Puig M."/>
            <person name="Quesneville H."/>
            <person name="Ram K.R."/>
            <person name="Rand D."/>
            <person name="Rasmussen M.D."/>
            <person name="Reed L.K."/>
            <person name="Reenan R."/>
            <person name="Reily A."/>
            <person name="Remington K.A."/>
            <person name="Rieger T.T."/>
            <person name="Ritchie M.G."/>
            <person name="Robin C."/>
            <person name="Rogers Y.H."/>
            <person name="Rohde C."/>
            <person name="Rozas J."/>
            <person name="Rubenfield M.J."/>
            <person name="Ruiz A."/>
            <person name="Russo S."/>
            <person name="Salzberg S.L."/>
            <person name="Sanchez-Gracia A."/>
            <person name="Saranga D.J."/>
            <person name="Sato H."/>
            <person name="Schaeffer S.W."/>
            <person name="Schatz M.C."/>
            <person name="Schlenke T."/>
            <person name="Schwartz R."/>
            <person name="Segarra C."/>
            <person name="Singh R.S."/>
            <person name="Sirot L."/>
            <person name="Sirota M."/>
            <person name="Sisneros N.B."/>
            <person name="Smith C.D."/>
            <person name="Smith T.F."/>
            <person name="Spieth J."/>
            <person name="Stage D.E."/>
            <person name="Stark A."/>
            <person name="Stephan W."/>
            <person name="Strausberg R.L."/>
            <person name="Strempel S."/>
            <person name="Sturgill D."/>
            <person name="Sutton G."/>
            <person name="Sutton G.G."/>
            <person name="Tao W."/>
            <person name="Teichmann S."/>
            <person name="Tobari Y.N."/>
            <person name="Tomimura Y."/>
            <person name="Tsolas J.M."/>
            <person name="Valente V.L."/>
            <person name="Venter E."/>
            <person name="Venter J.C."/>
            <person name="Vicario S."/>
            <person name="Vieira F.G."/>
            <person name="Vilella A.J."/>
            <person name="Villasante A."/>
            <person name="Walenz B."/>
            <person name="Wang J."/>
            <person name="Wasserman M."/>
            <person name="Watts T."/>
            <person name="Wilson D."/>
            <person name="Wilson R.K."/>
            <person name="Wing R.A."/>
            <person name="Wolfner M.F."/>
            <person name="Wong A."/>
            <person name="Wong G.K."/>
            <person name="Wu C.I."/>
            <person name="Wu G."/>
            <person name="Yamamoto D."/>
            <person name="Yang H.P."/>
            <person name="Yang S.P."/>
            <person name="Yorke J.A."/>
            <person name="Yoshida K."/>
            <person name="Zdobnov E."/>
            <person name="Zhang P."/>
            <person name="Zhang Y."/>
            <person name="Zimin A.V."/>
            <person name="Baldwin J."/>
            <person name="Abdouelleil A."/>
            <person name="Abdulkadir J."/>
            <person name="Abebe A."/>
            <person name="Abera B."/>
            <person name="Abreu J."/>
            <person name="Acer S.C."/>
            <person name="Aftuck L."/>
            <person name="Alexander A."/>
            <person name="An P."/>
            <person name="Anderson E."/>
            <person name="Anderson S."/>
            <person name="Arachi H."/>
            <person name="Azer M."/>
            <person name="Bachantsang P."/>
            <person name="Barry A."/>
            <person name="Bayul T."/>
            <person name="Berlin A."/>
            <person name="Bessette D."/>
            <person name="Bloom T."/>
            <person name="Blye J."/>
            <person name="Boguslavskiy L."/>
            <person name="Bonnet C."/>
            <person name="Boukhgalter B."/>
            <person name="Bourzgui I."/>
            <person name="Brown A."/>
            <person name="Cahill P."/>
            <person name="Channer S."/>
            <person name="Cheshatsang Y."/>
            <person name="Chuda L."/>
            <person name="Citroen M."/>
            <person name="Collymore A."/>
            <person name="Cooke P."/>
            <person name="Costello M."/>
            <person name="D'Aco K."/>
            <person name="Daza R."/>
            <person name="De Haan G."/>
            <person name="DeGray S."/>
            <person name="DeMaso C."/>
            <person name="Dhargay N."/>
            <person name="Dooley K."/>
            <person name="Dooley E."/>
            <person name="Doricent M."/>
            <person name="Dorje P."/>
            <person name="Dorjee K."/>
            <person name="Dupes A."/>
            <person name="Elong R."/>
            <person name="Falk J."/>
            <person name="Farina A."/>
            <person name="Faro S."/>
            <person name="Ferguson D."/>
            <person name="Fisher S."/>
            <person name="Foley C.D."/>
            <person name="Franke A."/>
            <person name="Friedrich D."/>
            <person name="Gadbois L."/>
            <person name="Gearin G."/>
            <person name="Gearin C.R."/>
            <person name="Giannoukos G."/>
            <person name="Goode T."/>
            <person name="Graham J."/>
            <person name="Grandbois E."/>
            <person name="Grewal S."/>
            <person name="Gyaltsen K."/>
            <person name="Hafez N."/>
            <person name="Hagos B."/>
            <person name="Hall J."/>
            <person name="Henson C."/>
            <person name="Hollinger A."/>
            <person name="Honan T."/>
            <person name="Huard M.D."/>
            <person name="Hughes L."/>
            <person name="Hurhula B."/>
            <person name="Husby M.E."/>
            <person name="Kamat A."/>
            <person name="Kanga B."/>
            <person name="Kashin S."/>
            <person name="Khazanovich D."/>
            <person name="Kisner P."/>
            <person name="Lance K."/>
            <person name="Lara M."/>
            <person name="Lee W."/>
            <person name="Lennon N."/>
            <person name="Letendre F."/>
            <person name="LeVine R."/>
            <person name="Lipovsky A."/>
            <person name="Liu X."/>
            <person name="Liu J."/>
            <person name="Liu S."/>
            <person name="Lokyitsang T."/>
            <person name="Lokyitsang Y."/>
            <person name="Lubonja R."/>
            <person name="Lui A."/>
            <person name="MacDonald P."/>
            <person name="Magnisalis V."/>
            <person name="Maru K."/>
            <person name="Matthews C."/>
            <person name="McCusker W."/>
            <person name="McDonough S."/>
            <person name="Mehta T."/>
            <person name="Meldrim J."/>
            <person name="Meneus L."/>
            <person name="Mihai O."/>
            <person name="Mihalev A."/>
            <person name="Mihova T."/>
            <person name="Mittelman R."/>
            <person name="Mlenga V."/>
            <person name="Montmayeur A."/>
            <person name="Mulrain L."/>
            <person name="Navidi A."/>
            <person name="Naylor J."/>
            <person name="Negash T."/>
            <person name="Nguyen T."/>
            <person name="Nguyen N."/>
            <person name="Nicol R."/>
            <person name="Norbu C."/>
            <person name="Norbu N."/>
            <person name="Novod N."/>
            <person name="O'Neill B."/>
            <person name="Osman S."/>
            <person name="Markiewicz E."/>
            <person name="Oyono O.L."/>
            <person name="Patti C."/>
            <person name="Phunkhang P."/>
            <person name="Pierre F."/>
            <person name="Priest M."/>
            <person name="Raghuraman S."/>
            <person name="Rege F."/>
            <person name="Reyes R."/>
            <person name="Rise C."/>
            <person name="Rogov P."/>
            <person name="Ross K."/>
            <person name="Ryan E."/>
            <person name="Settipalli S."/>
            <person name="Shea T."/>
            <person name="Sherpa N."/>
            <person name="Shi L."/>
            <person name="Shih D."/>
            <person name="Sparrow T."/>
            <person name="Spaulding J."/>
            <person name="Stalker J."/>
            <person name="Stange-Thomann N."/>
            <person name="Stavropoulos S."/>
            <person name="Stone C."/>
            <person name="Strader C."/>
            <person name="Tesfaye S."/>
            <person name="Thomson T."/>
            <person name="Thoulutsang Y."/>
            <person name="Thoulutsang D."/>
            <person name="Topham K."/>
            <person name="Topping I."/>
            <person name="Tsamla T."/>
            <person name="Vassiliev H."/>
            <person name="Vo A."/>
            <person name="Wangchuk T."/>
            <person name="Wangdi T."/>
            <person name="Weiand M."/>
            <person name="Wilkinson J."/>
            <person name="Wilson A."/>
            <person name="Yadav S."/>
            <person name="Young G."/>
            <person name="Yu Q."/>
            <person name="Zembek L."/>
            <person name="Zhong D."/>
            <person name="Zimmer A."/>
            <person name="Zwirko Z."/>
            <person name="Jaffe D.B."/>
            <person name="Alvarez P."/>
            <person name="Brockman W."/>
            <person name="Butler J."/>
            <person name="Chin C."/>
            <person name="Gnerre S."/>
            <person name="Grabherr M."/>
            <person name="Kleber M."/>
            <person name="Mauceli E."/>
            <person name="MacCallum I."/>
        </authorList>
    </citation>
    <scope>NUCLEOTIDE SEQUENCE [LARGE SCALE GENOMIC DNA]</scope>
    <source>
        <strain evidence="13">Tai18E2 / Tucson 14021-0261.01</strain>
    </source>
</reference>
<dbReference type="PRINTS" id="PR00722">
    <property type="entry name" value="CHYMOTRYPSIN"/>
</dbReference>
<dbReference type="KEGG" id="dya:Dyak_GE15648"/>
<reference evidence="12 13" key="2">
    <citation type="journal article" date="2007" name="PLoS Biol.">
        <title>Principles of genome evolution in the Drosophila melanogaster species group.</title>
        <authorList>
            <person name="Ranz J.M."/>
            <person name="Maurin D."/>
            <person name="Chan Y.S."/>
            <person name="von Grotthuss M."/>
            <person name="Hillier L.W."/>
            <person name="Roote J."/>
            <person name="Ashburner M."/>
            <person name="Bergman C.M."/>
        </authorList>
    </citation>
    <scope>NUCLEOTIDE SEQUENCE [LARGE SCALE GENOMIC DNA]</scope>
    <source>
        <strain evidence="13">Tai18E2 / Tucson 14021-0261.01</strain>
    </source>
</reference>
<dbReference type="Proteomes" id="UP000002282">
    <property type="component" value="Chromosome X"/>
</dbReference>
<evidence type="ECO:0000256" key="5">
    <source>
        <dbReference type="ARBA" id="ARBA00022801"/>
    </source>
</evidence>
<evidence type="ECO:0000256" key="9">
    <source>
        <dbReference type="ARBA" id="ARBA00036320"/>
    </source>
</evidence>
<dbReference type="SMART" id="SM00020">
    <property type="entry name" value="Tryp_SPc"/>
    <property type="match status" value="1"/>
</dbReference>
<dbReference type="InterPro" id="IPR001254">
    <property type="entry name" value="Trypsin_dom"/>
</dbReference>
<gene>
    <name evidence="12" type="primary">Dyak\GE15648</name>
    <name evidence="12" type="synonym">dyak_GLEANR_17143</name>
    <name evidence="12" type="synonym">GE15648</name>
    <name evidence="12" type="ORF">Dyak_GE15648</name>
</gene>
<dbReference type="eggNOG" id="KOG3627">
    <property type="taxonomic scope" value="Eukaryota"/>
</dbReference>
<dbReference type="Pfam" id="PF00089">
    <property type="entry name" value="Trypsin"/>
    <property type="match status" value="1"/>
</dbReference>
<dbReference type="GO" id="GO:0006508">
    <property type="term" value="P:proteolysis"/>
    <property type="evidence" value="ECO:0007669"/>
    <property type="project" value="UniProtKB-KW"/>
</dbReference>
<dbReference type="EC" id="3.4.21.4" evidence="10"/>
<dbReference type="InterPro" id="IPR043504">
    <property type="entry name" value="Peptidase_S1_PA_chymotrypsin"/>
</dbReference>
<dbReference type="PROSITE" id="PS50240">
    <property type="entry name" value="TRYPSIN_DOM"/>
    <property type="match status" value="1"/>
</dbReference>
<dbReference type="AlphaFoldDB" id="B4Q1T9"/>
<accession>B4Q1T9</accession>
<dbReference type="Gene3D" id="2.40.10.10">
    <property type="entry name" value="Trypsin-like serine proteases"/>
    <property type="match status" value="1"/>
</dbReference>
<keyword evidence="3" id="KW-0645">Protease</keyword>
<dbReference type="GO" id="GO:0004252">
    <property type="term" value="F:serine-type endopeptidase activity"/>
    <property type="evidence" value="ECO:0007669"/>
    <property type="project" value="UniProtKB-EC"/>
</dbReference>
<keyword evidence="5 12" id="KW-0378">Hydrolase</keyword>
<evidence type="ECO:0000256" key="3">
    <source>
        <dbReference type="ARBA" id="ARBA00022670"/>
    </source>
</evidence>
<keyword evidence="13" id="KW-1185">Reference proteome</keyword>
<dbReference type="InterPro" id="IPR001314">
    <property type="entry name" value="Peptidase_S1A"/>
</dbReference>
<comment type="subcellular location">
    <subcellularLocation>
        <location evidence="1">Secreted</location>
        <location evidence="1">Extracellular space</location>
    </subcellularLocation>
</comment>
<proteinExistence type="inferred from homology"/>